<protein>
    <submittedName>
        <fullName evidence="2">Chaoptin</fullName>
    </submittedName>
</protein>
<keyword evidence="1" id="KW-1133">Transmembrane helix</keyword>
<dbReference type="EMBL" id="GEMB01004986">
    <property type="protein sequence ID" value="JAR98319.1"/>
    <property type="molecule type" value="Transcribed_RNA"/>
</dbReference>
<name>A0A170WXT0_TRIIF</name>
<sequence length="82" mass="8927">KKLLLEMTKDTMHETTMLSRCSLPLVAILLLSIVVSTTLAGYIPPGPKYPCPTNPVLFYPCRCVSGSDIGLNIYCHNSNLAS</sequence>
<evidence type="ECO:0000256" key="1">
    <source>
        <dbReference type="SAM" id="Phobius"/>
    </source>
</evidence>
<reference evidence="2" key="1">
    <citation type="submission" date="2016-04" db="EMBL/GenBank/DDBJ databases">
        <authorList>
            <person name="Calderon-Fernandez G.M.Sr."/>
        </authorList>
    </citation>
    <scope>NUCLEOTIDE SEQUENCE</scope>
    <source>
        <strain evidence="2">Int1</strain>
        <tissue evidence="2">Integument</tissue>
    </source>
</reference>
<dbReference type="AlphaFoldDB" id="A0A170WXT0"/>
<organism evidence="2">
    <name type="scientific">Triatoma infestans</name>
    <name type="common">Assassin bug</name>
    <dbReference type="NCBI Taxonomy" id="30076"/>
    <lineage>
        <taxon>Eukaryota</taxon>
        <taxon>Metazoa</taxon>
        <taxon>Ecdysozoa</taxon>
        <taxon>Arthropoda</taxon>
        <taxon>Hexapoda</taxon>
        <taxon>Insecta</taxon>
        <taxon>Pterygota</taxon>
        <taxon>Neoptera</taxon>
        <taxon>Paraneoptera</taxon>
        <taxon>Hemiptera</taxon>
        <taxon>Heteroptera</taxon>
        <taxon>Panheteroptera</taxon>
        <taxon>Cimicomorpha</taxon>
        <taxon>Reduviidae</taxon>
        <taxon>Triatominae</taxon>
        <taxon>Triatoma</taxon>
    </lineage>
</organism>
<keyword evidence="1" id="KW-0472">Membrane</keyword>
<evidence type="ECO:0000313" key="2">
    <source>
        <dbReference type="EMBL" id="JAR98319.1"/>
    </source>
</evidence>
<reference evidence="2" key="2">
    <citation type="journal article" date="2017" name="J. Med. Entomol.">
        <title>Transcriptome Analysis of the Triatoma infestans (Hemiptera: Reduviidae) Integument.</title>
        <authorList>
            <person name="Calderon-Fernandez G.M."/>
            <person name="Moriconi D.E."/>
            <person name="Dulbecco A.B."/>
            <person name="Juarez M.P."/>
        </authorList>
    </citation>
    <scope>NUCLEOTIDE SEQUENCE</scope>
    <source>
        <strain evidence="2">Int1</strain>
        <tissue evidence="2">Integument</tissue>
    </source>
</reference>
<feature type="non-terminal residue" evidence="2">
    <location>
        <position position="1"/>
    </location>
</feature>
<keyword evidence="1" id="KW-0812">Transmembrane</keyword>
<feature type="transmembrane region" description="Helical" evidence="1">
    <location>
        <begin position="21"/>
        <end position="43"/>
    </location>
</feature>
<accession>A0A170WXT0</accession>
<proteinExistence type="predicted"/>
<feature type="non-terminal residue" evidence="2">
    <location>
        <position position="82"/>
    </location>
</feature>